<proteinExistence type="inferred from homology"/>
<comment type="subcellular location">
    <subcellularLocation>
        <location evidence="8">Cytoplasm</location>
    </subcellularLocation>
</comment>
<dbReference type="HAMAP" id="MF_00140_B">
    <property type="entry name" value="Trp_tRNA_synth_B"/>
    <property type="match status" value="1"/>
</dbReference>
<protein>
    <recommendedName>
        <fullName evidence="8">Tryptophan--tRNA ligase</fullName>
        <ecNumber evidence="8">6.1.1.2</ecNumber>
    </recommendedName>
    <alternativeName>
        <fullName evidence="8">Tryptophanyl-tRNA synthetase</fullName>
        <shortName evidence="8">TrpRS</shortName>
    </alternativeName>
</protein>
<feature type="binding site" evidence="8">
    <location>
        <begin position="201"/>
        <end position="205"/>
    </location>
    <ligand>
        <name>ATP</name>
        <dbReference type="ChEBI" id="CHEBI:30616"/>
    </ligand>
</feature>
<evidence type="ECO:0000256" key="5">
    <source>
        <dbReference type="ARBA" id="ARBA00022917"/>
    </source>
</evidence>
<gene>
    <name evidence="8 10" type="primary">trpS</name>
    <name evidence="10" type="ORF">GUU85_02530</name>
</gene>
<dbReference type="InterPro" id="IPR002305">
    <property type="entry name" value="aa-tRNA-synth_Ic"/>
</dbReference>
<dbReference type="PROSITE" id="PS00178">
    <property type="entry name" value="AA_TRNA_LIGASE_I"/>
    <property type="match status" value="1"/>
</dbReference>
<reference evidence="10 11" key="1">
    <citation type="submission" date="2020-01" db="EMBL/GenBank/DDBJ databases">
        <title>Complete genome of Buchnera aphidicola isolated from Chaitophorus populeti.</title>
        <authorList>
            <person name="Park J."/>
            <person name="Xi H."/>
        </authorList>
    </citation>
    <scope>NUCLEOTIDE SEQUENCE [LARGE SCALE GENOMIC DNA]</scope>
    <source>
        <strain evidence="10 11">UsonBac</strain>
    </source>
</reference>
<dbReference type="EC" id="6.1.1.2" evidence="8"/>
<evidence type="ECO:0000256" key="4">
    <source>
        <dbReference type="ARBA" id="ARBA00022840"/>
    </source>
</evidence>
<comment type="subunit">
    <text evidence="8">Homodimer.</text>
</comment>
<evidence type="ECO:0000313" key="10">
    <source>
        <dbReference type="EMBL" id="QIE02211.1"/>
    </source>
</evidence>
<feature type="binding site" evidence="8">
    <location>
        <begin position="153"/>
        <end position="155"/>
    </location>
    <ligand>
        <name>ATP</name>
        <dbReference type="ChEBI" id="CHEBI:30616"/>
    </ligand>
</feature>
<evidence type="ECO:0000256" key="9">
    <source>
        <dbReference type="RuleBase" id="RU363036"/>
    </source>
</evidence>
<keyword evidence="3 8" id="KW-0547">Nucleotide-binding</keyword>
<dbReference type="EMBL" id="CP047588">
    <property type="protein sequence ID" value="QIE02211.1"/>
    <property type="molecule type" value="Genomic_DNA"/>
</dbReference>
<name>A0A6C1F6T8_BUCUN</name>
<dbReference type="CDD" id="cd00806">
    <property type="entry name" value="TrpRS_core"/>
    <property type="match status" value="1"/>
</dbReference>
<dbReference type="PRINTS" id="PR01039">
    <property type="entry name" value="TRNASYNTHTRP"/>
</dbReference>
<dbReference type="GO" id="GO:0004830">
    <property type="term" value="F:tryptophan-tRNA ligase activity"/>
    <property type="evidence" value="ECO:0007669"/>
    <property type="project" value="UniProtKB-UniRule"/>
</dbReference>
<dbReference type="NCBIfam" id="TIGR00233">
    <property type="entry name" value="trpS"/>
    <property type="match status" value="1"/>
</dbReference>
<feature type="short sequence motif" description="'HIGH' region" evidence="8">
    <location>
        <begin position="14"/>
        <end position="22"/>
    </location>
</feature>
<dbReference type="GO" id="GO:0005829">
    <property type="term" value="C:cytosol"/>
    <property type="evidence" value="ECO:0007669"/>
    <property type="project" value="TreeGrafter"/>
</dbReference>
<dbReference type="Proteomes" id="UP000502958">
    <property type="component" value="Chromosome"/>
</dbReference>
<feature type="binding site" evidence="8">
    <location>
        <begin position="21"/>
        <end position="22"/>
    </location>
    <ligand>
        <name>ATP</name>
        <dbReference type="ChEBI" id="CHEBI:30616"/>
    </ligand>
</feature>
<dbReference type="GO" id="GO:0005524">
    <property type="term" value="F:ATP binding"/>
    <property type="evidence" value="ECO:0007669"/>
    <property type="project" value="UniProtKB-UniRule"/>
</dbReference>
<evidence type="ECO:0000256" key="8">
    <source>
        <dbReference type="HAMAP-Rule" id="MF_00140"/>
    </source>
</evidence>
<dbReference type="InterPro" id="IPR002306">
    <property type="entry name" value="Trp-tRNA-ligase"/>
</dbReference>
<dbReference type="SUPFAM" id="SSF52374">
    <property type="entry name" value="Nucleotidylyl transferase"/>
    <property type="match status" value="1"/>
</dbReference>
<keyword evidence="6 8" id="KW-0030">Aminoacyl-tRNA synthetase</keyword>
<keyword evidence="4 8" id="KW-0067">ATP-binding</keyword>
<comment type="function">
    <text evidence="8">Catalyzes the attachment of tryptophan to tRNA(Trp).</text>
</comment>
<dbReference type="InterPro" id="IPR050203">
    <property type="entry name" value="Trp-tRNA_synthetase"/>
</dbReference>
<evidence type="ECO:0000256" key="3">
    <source>
        <dbReference type="ARBA" id="ARBA00022741"/>
    </source>
</evidence>
<feature type="binding site" evidence="8">
    <location>
        <position position="192"/>
    </location>
    <ligand>
        <name>ATP</name>
        <dbReference type="ChEBI" id="CHEBI:30616"/>
    </ligand>
</feature>
<dbReference type="RefSeq" id="WP_163119641.1">
    <property type="nucleotide sequence ID" value="NZ_CP047588.1"/>
</dbReference>
<accession>A0A6C1F6T8</accession>
<dbReference type="Pfam" id="PF00579">
    <property type="entry name" value="tRNA-synt_1b"/>
    <property type="match status" value="1"/>
</dbReference>
<comment type="similarity">
    <text evidence="1 8 9">Belongs to the class-I aminoacyl-tRNA synthetase family.</text>
</comment>
<keyword evidence="8" id="KW-0963">Cytoplasm</keyword>
<feature type="short sequence motif" description="'KMSKS' region" evidence="8">
    <location>
        <begin position="201"/>
        <end position="205"/>
    </location>
</feature>
<dbReference type="PANTHER" id="PTHR43766">
    <property type="entry name" value="TRYPTOPHAN--TRNA LIGASE, MITOCHONDRIAL"/>
    <property type="match status" value="1"/>
</dbReference>
<dbReference type="FunFam" id="1.10.240.10:FF:000002">
    <property type="entry name" value="Tryptophan--tRNA ligase"/>
    <property type="match status" value="1"/>
</dbReference>
<comment type="catalytic activity">
    <reaction evidence="7 8">
        <text>tRNA(Trp) + L-tryptophan + ATP = L-tryptophyl-tRNA(Trp) + AMP + diphosphate + H(+)</text>
        <dbReference type="Rhea" id="RHEA:24080"/>
        <dbReference type="Rhea" id="RHEA-COMP:9671"/>
        <dbReference type="Rhea" id="RHEA-COMP:9705"/>
        <dbReference type="ChEBI" id="CHEBI:15378"/>
        <dbReference type="ChEBI" id="CHEBI:30616"/>
        <dbReference type="ChEBI" id="CHEBI:33019"/>
        <dbReference type="ChEBI" id="CHEBI:57912"/>
        <dbReference type="ChEBI" id="CHEBI:78442"/>
        <dbReference type="ChEBI" id="CHEBI:78535"/>
        <dbReference type="ChEBI" id="CHEBI:456215"/>
        <dbReference type="EC" id="6.1.1.2"/>
    </reaction>
</comment>
<feature type="binding site" evidence="8">
    <location>
        <position position="141"/>
    </location>
    <ligand>
        <name>L-tryptophan</name>
        <dbReference type="ChEBI" id="CHEBI:57912"/>
    </ligand>
</feature>
<dbReference type="GO" id="GO:0006436">
    <property type="term" value="P:tryptophanyl-tRNA aminoacylation"/>
    <property type="evidence" value="ECO:0007669"/>
    <property type="project" value="UniProtKB-UniRule"/>
</dbReference>
<dbReference type="AlphaFoldDB" id="A0A6C1F6T8"/>
<dbReference type="InterPro" id="IPR024109">
    <property type="entry name" value="Trp-tRNA-ligase_bac-type"/>
</dbReference>
<dbReference type="InterPro" id="IPR014729">
    <property type="entry name" value="Rossmann-like_a/b/a_fold"/>
</dbReference>
<evidence type="ECO:0000256" key="7">
    <source>
        <dbReference type="ARBA" id="ARBA00049929"/>
    </source>
</evidence>
<dbReference type="InterPro" id="IPR001412">
    <property type="entry name" value="aa-tRNA-synth_I_CS"/>
</dbReference>
<evidence type="ECO:0000256" key="6">
    <source>
        <dbReference type="ARBA" id="ARBA00023146"/>
    </source>
</evidence>
<organism evidence="10 11">
    <name type="scientific">Buchnera aphidicola subsp. Uroleucon sonchi</name>
    <dbReference type="NCBI Taxonomy" id="118118"/>
    <lineage>
        <taxon>Bacteria</taxon>
        <taxon>Pseudomonadati</taxon>
        <taxon>Pseudomonadota</taxon>
        <taxon>Gammaproteobacteria</taxon>
        <taxon>Enterobacterales</taxon>
        <taxon>Erwiniaceae</taxon>
        <taxon>Buchnera</taxon>
    </lineage>
</organism>
<evidence type="ECO:0000256" key="1">
    <source>
        <dbReference type="ARBA" id="ARBA00005594"/>
    </source>
</evidence>
<evidence type="ECO:0000313" key="11">
    <source>
        <dbReference type="Proteomes" id="UP000502958"/>
    </source>
</evidence>
<dbReference type="PANTHER" id="PTHR43766:SF1">
    <property type="entry name" value="TRYPTOPHAN--TRNA LIGASE, MITOCHONDRIAL"/>
    <property type="match status" value="1"/>
</dbReference>
<sequence>MILTKPILFSAVQPSGNLTLGNYIGTMRHWSSMQNNYDCLYCVADLHALTNIKKNIFSLNKLILDTLSFYLACGVDPNKSIIFVQSHVYQHSQLNWILNCFSEFSELLRMTQFKTKRCSNNTSVKSIKAALLNYPILMAADILLYQTNFVPVGEDQKQHIELTRNIARRVNYLYGNIFTIPESLITQYGSKIMSLLEPEKKMSKSDINHKNVIYLLDDMYSIMLKIKNAVTDSEIPSKIYHDINKKPGISNLLEILSAVTNKDIKILLKELEGVMYSEFKKIVIDCVYKCLNNLQKSYYNYRSDESYLKKIAYDGAIKAQLKSKKTLKNIYDKLGLIAFEYI</sequence>
<feature type="binding site" evidence="8">
    <location>
        <begin position="13"/>
        <end position="15"/>
    </location>
    <ligand>
        <name>ATP</name>
        <dbReference type="ChEBI" id="CHEBI:30616"/>
    </ligand>
</feature>
<keyword evidence="2 8" id="KW-0436">Ligase</keyword>
<keyword evidence="5 8" id="KW-0648">Protein biosynthesis</keyword>
<evidence type="ECO:0000256" key="2">
    <source>
        <dbReference type="ARBA" id="ARBA00022598"/>
    </source>
</evidence>
<dbReference type="Gene3D" id="3.40.50.620">
    <property type="entry name" value="HUPs"/>
    <property type="match status" value="1"/>
</dbReference>
<dbReference type="Gene3D" id="1.10.240.10">
    <property type="entry name" value="Tyrosyl-Transfer RNA Synthetase"/>
    <property type="match status" value="1"/>
</dbReference>